<proteinExistence type="predicted"/>
<protein>
    <submittedName>
        <fullName evidence="2">Uncharacterized protein</fullName>
    </submittedName>
</protein>
<gene>
    <name evidence="2" type="ORF">APICC_05631</name>
</gene>
<name>A0A2A3E178_APICC</name>
<feature type="transmembrane region" description="Helical" evidence="1">
    <location>
        <begin position="77"/>
        <end position="97"/>
    </location>
</feature>
<accession>A0A2A3E178</accession>
<dbReference type="Proteomes" id="UP000242457">
    <property type="component" value="Unassembled WGS sequence"/>
</dbReference>
<organism evidence="2 3">
    <name type="scientific">Apis cerana cerana</name>
    <name type="common">Oriental honeybee</name>
    <dbReference type="NCBI Taxonomy" id="94128"/>
    <lineage>
        <taxon>Eukaryota</taxon>
        <taxon>Metazoa</taxon>
        <taxon>Ecdysozoa</taxon>
        <taxon>Arthropoda</taxon>
        <taxon>Hexapoda</taxon>
        <taxon>Insecta</taxon>
        <taxon>Pterygota</taxon>
        <taxon>Neoptera</taxon>
        <taxon>Endopterygota</taxon>
        <taxon>Hymenoptera</taxon>
        <taxon>Apocrita</taxon>
        <taxon>Aculeata</taxon>
        <taxon>Apoidea</taxon>
        <taxon>Anthophila</taxon>
        <taxon>Apidae</taxon>
        <taxon>Apis</taxon>
    </lineage>
</organism>
<evidence type="ECO:0000256" key="1">
    <source>
        <dbReference type="SAM" id="Phobius"/>
    </source>
</evidence>
<dbReference type="AlphaFoldDB" id="A0A2A3E178"/>
<dbReference type="EMBL" id="KZ288572">
    <property type="protein sequence ID" value="PBC25072.1"/>
    <property type="molecule type" value="Genomic_DNA"/>
</dbReference>
<keyword evidence="1" id="KW-1133">Transmembrane helix</keyword>
<keyword evidence="1" id="KW-0472">Membrane</keyword>
<reference evidence="2 3" key="1">
    <citation type="submission" date="2014-07" db="EMBL/GenBank/DDBJ databases">
        <title>Genomic and transcriptomic analysis on Apis cerana provide comprehensive insights into honey bee biology.</title>
        <authorList>
            <person name="Diao Q."/>
            <person name="Sun L."/>
            <person name="Zheng H."/>
            <person name="Zheng H."/>
            <person name="Xu S."/>
            <person name="Wang S."/>
            <person name="Zeng Z."/>
            <person name="Hu F."/>
            <person name="Su S."/>
            <person name="Wu J."/>
        </authorList>
    </citation>
    <scope>NUCLEOTIDE SEQUENCE [LARGE SCALE GENOMIC DNA]</scope>
    <source>
        <tissue evidence="2">Pupae without intestine</tissue>
    </source>
</reference>
<sequence length="132" mass="14431">MCPRVSIWTPYLRQFIFVSFLTLQNAVVVPFLTSGTTKSAPERLIACLALLGLPDNAKSIPGASHIDQTEALLTGLIFPRLVFCTIFGFLVAGYLYISCMDNPICDRNDSSQESHLNLATPSDTLGALHLDK</sequence>
<feature type="transmembrane region" description="Helical" evidence="1">
    <location>
        <begin position="12"/>
        <end position="32"/>
    </location>
</feature>
<evidence type="ECO:0000313" key="3">
    <source>
        <dbReference type="Proteomes" id="UP000242457"/>
    </source>
</evidence>
<keyword evidence="1" id="KW-0812">Transmembrane</keyword>
<evidence type="ECO:0000313" key="2">
    <source>
        <dbReference type="EMBL" id="PBC25072.1"/>
    </source>
</evidence>
<keyword evidence="3" id="KW-1185">Reference proteome</keyword>